<comment type="caution">
    <text evidence="3">The sequence shown here is derived from an EMBL/GenBank/DDBJ whole genome shotgun (WGS) entry which is preliminary data.</text>
</comment>
<feature type="region of interest" description="Disordered" evidence="1">
    <location>
        <begin position="845"/>
        <end position="879"/>
    </location>
</feature>
<feature type="compositionally biased region" description="Basic and acidic residues" evidence="1">
    <location>
        <begin position="870"/>
        <end position="879"/>
    </location>
</feature>
<feature type="compositionally biased region" description="Acidic residues" evidence="1">
    <location>
        <begin position="845"/>
        <end position="860"/>
    </location>
</feature>
<evidence type="ECO:0000313" key="4">
    <source>
        <dbReference type="Proteomes" id="UP001231518"/>
    </source>
</evidence>
<dbReference type="AlphaFoldDB" id="A0AAD7YD95"/>
<feature type="transmembrane region" description="Helical" evidence="2">
    <location>
        <begin position="38"/>
        <end position="62"/>
    </location>
</feature>
<feature type="compositionally biased region" description="Basic and acidic residues" evidence="1">
    <location>
        <begin position="1192"/>
        <end position="1203"/>
    </location>
</feature>
<keyword evidence="2" id="KW-0472">Membrane</keyword>
<feature type="compositionally biased region" description="Polar residues" evidence="1">
    <location>
        <begin position="255"/>
        <end position="266"/>
    </location>
</feature>
<feature type="region of interest" description="Disordered" evidence="1">
    <location>
        <begin position="1192"/>
        <end position="1218"/>
    </location>
</feature>
<feature type="compositionally biased region" description="Basic residues" evidence="1">
    <location>
        <begin position="289"/>
        <end position="305"/>
    </location>
</feature>
<keyword evidence="2" id="KW-1133">Transmembrane helix</keyword>
<feature type="compositionally biased region" description="Low complexity" evidence="1">
    <location>
        <begin position="320"/>
        <end position="331"/>
    </location>
</feature>
<feature type="region of interest" description="Disordered" evidence="1">
    <location>
        <begin position="417"/>
        <end position="436"/>
    </location>
</feature>
<feature type="region of interest" description="Disordered" evidence="1">
    <location>
        <begin position="229"/>
        <end position="248"/>
    </location>
</feature>
<keyword evidence="4" id="KW-1185">Reference proteome</keyword>
<proteinExistence type="predicted"/>
<name>A0AAD7YD95_MYTSE</name>
<protein>
    <submittedName>
        <fullName evidence="3">Uncharacterized protein</fullName>
    </submittedName>
</protein>
<dbReference type="EMBL" id="JARGEI010000023">
    <property type="protein sequence ID" value="KAJ8710438.1"/>
    <property type="molecule type" value="Genomic_DNA"/>
</dbReference>
<gene>
    <name evidence="3" type="ORF">PYW07_009804</name>
</gene>
<feature type="region of interest" description="Disordered" evidence="1">
    <location>
        <begin position="1104"/>
        <end position="1166"/>
    </location>
</feature>
<evidence type="ECO:0000256" key="2">
    <source>
        <dbReference type="SAM" id="Phobius"/>
    </source>
</evidence>
<accession>A0AAD7YD95</accession>
<keyword evidence="2" id="KW-0812">Transmembrane</keyword>
<feature type="compositionally biased region" description="Basic and acidic residues" evidence="1">
    <location>
        <begin position="1153"/>
        <end position="1166"/>
    </location>
</feature>
<evidence type="ECO:0000256" key="1">
    <source>
        <dbReference type="SAM" id="MobiDB-lite"/>
    </source>
</evidence>
<evidence type="ECO:0000313" key="3">
    <source>
        <dbReference type="EMBL" id="KAJ8710438.1"/>
    </source>
</evidence>
<sequence>MMNTNEEQSTQNGWSYKREIPSSVYKQRPHAYVFAPRLLRTFSSAATMLLAVLLHLLIFHLLTASEKTVPDAPNPTPTLDPETKLKPRKDTEYKIKFIKHCPKAGYFLKREASANALDPYTCNLCFCQGDHVAICWKRDNRRCDKESFHYHGVAKKREKRSPGFTDIFFRDASRDVFNKNAKTQCKPFESSFSDDCPPADWCTGCTVCDCDANGHWDCHLLSFCPDDNKKSKTHPGQVPPFGIPSMDKTKEKLINTSSLKPTTTRPNAIANKGVIKKKNNKSKPQIQRGGKKKPPPKRFVNKKTAQKSNKTPDPKKMKTPTKYNKVTSKTNSTKNKIIKKNIATHRPIQMKTTNNLNLETEIARKMMRTVMQNLKKTVENKVRSLSEIVRQNENNVRNQKARAKINQMKKKRINVNRRQIKKSPPKKTSKKPSIKKGNTKTLMKTRTPIKKPMYRMKTTKKPSTKQHVRNKRDVAMTEPLGNSADSNTTNTTDSAPILTVIPVQYSNSLVPDDSNSSFALLENTTHSDRTYYKYTVVSEEPSTKLDIKVGDAAPTPFNRTETIINLLDEHVNSTGTTEKTLAPEKRHIKNSDINKIINMTRTKPEENGLKFSQWLNVKIPKDKTYISESNIKQKILTKLMSQTAKTILQEHKNRTNRLKAEKILNYRKYNLLKLIQSKCKFENCKINNSVGIDLPTKSKEMYEQLNNFENKINEKPKVSEVKDLNNSVAIENISRDIINNLRKLKRLAQTVSFRGKETKRTKRAIARDEDAMEYLLMMMEYLIKQNHALDTEPVNDGIDLLIEAIKNAPDIKAIKKKVLDYTPEINLLTTTASAPVTLNTVIVEDTEPVSDDESLSDSDSTDNKTSTSEDNGKIKIEDNERKFKENKEFIDVISEDEKEFDDKFQFDRKVESDKTEEITETAFFRRLGAEENIMHDTENTPETTTNTMMPLEMETINDKIDSKDDFNGERTLAIESNNLDKPFDYSEASGKKTEAFTEDIDDDSFLPSTIISTTETETPTSTLAYYPTQVFQTEKPVTKMIKQKVESSDYNNVDKRARLKWIEENFGKESEKGLIDSEEIKSTLSIIPVTDKTIDKLDHSVVTRDKGDVNDNTNEREVSDEREKQNVRKKDNVRGKAIENDQSKTKRISVEINRSDDEAETKKTQAKLSAEEVMFRKQMELLNSLDYGTEKAEVYEQDSKDSNVDEPNTADSFPSYYV</sequence>
<dbReference type="Proteomes" id="UP001231518">
    <property type="component" value="Chromosome 23"/>
</dbReference>
<feature type="region of interest" description="Disordered" evidence="1">
    <location>
        <begin position="255"/>
        <end position="331"/>
    </location>
</feature>
<feature type="compositionally biased region" description="Basic and acidic residues" evidence="1">
    <location>
        <begin position="1104"/>
        <end position="1144"/>
    </location>
</feature>
<organism evidence="3 4">
    <name type="scientific">Mythimna separata</name>
    <name type="common">Oriental armyworm</name>
    <name type="synonym">Pseudaletia separata</name>
    <dbReference type="NCBI Taxonomy" id="271217"/>
    <lineage>
        <taxon>Eukaryota</taxon>
        <taxon>Metazoa</taxon>
        <taxon>Ecdysozoa</taxon>
        <taxon>Arthropoda</taxon>
        <taxon>Hexapoda</taxon>
        <taxon>Insecta</taxon>
        <taxon>Pterygota</taxon>
        <taxon>Neoptera</taxon>
        <taxon>Endopterygota</taxon>
        <taxon>Lepidoptera</taxon>
        <taxon>Glossata</taxon>
        <taxon>Ditrysia</taxon>
        <taxon>Noctuoidea</taxon>
        <taxon>Noctuidae</taxon>
        <taxon>Noctuinae</taxon>
        <taxon>Hadenini</taxon>
        <taxon>Mythimna</taxon>
    </lineage>
</organism>
<reference evidence="3" key="1">
    <citation type="submission" date="2023-03" db="EMBL/GenBank/DDBJ databases">
        <title>Chromosome-level genomes of two armyworms, Mythimna separata and Mythimna loreyi, provide insights into the biosynthesis and reception of sex pheromones.</title>
        <authorList>
            <person name="Zhao H."/>
        </authorList>
    </citation>
    <scope>NUCLEOTIDE SEQUENCE</scope>
    <source>
        <strain evidence="3">BeijingLab</strain>
        <tissue evidence="3">Pupa</tissue>
    </source>
</reference>